<dbReference type="CDD" id="cd00830">
    <property type="entry name" value="KAS_III"/>
    <property type="match status" value="1"/>
</dbReference>
<dbReference type="InterPro" id="IPR013751">
    <property type="entry name" value="ACP_syn_III_N"/>
</dbReference>
<dbReference type="PANTHER" id="PTHR34069">
    <property type="entry name" value="3-OXOACYL-[ACYL-CARRIER-PROTEIN] SYNTHASE 3"/>
    <property type="match status" value="1"/>
</dbReference>
<dbReference type="NCBIfam" id="NF006829">
    <property type="entry name" value="PRK09352.1"/>
    <property type="match status" value="1"/>
</dbReference>
<keyword evidence="2" id="KW-0808">Transferase</keyword>
<dbReference type="PANTHER" id="PTHR34069:SF2">
    <property type="entry name" value="BETA-KETOACYL-[ACYL-CARRIER-PROTEIN] SYNTHASE III"/>
    <property type="match status" value="1"/>
</dbReference>
<evidence type="ECO:0000256" key="3">
    <source>
        <dbReference type="ARBA" id="ARBA00023315"/>
    </source>
</evidence>
<dbReference type="AlphaFoldDB" id="A0A6N9UET4"/>
<proteinExistence type="predicted"/>
<sequence>MRPPMSAPAGSVAILGTGSCAPDRVVSNDEVGAPAGVDAEWILRKTGIRERRWAEPHQATSDIATGAARRALESAGITVDQLSTIVVATSTPDQQQPATAAFVHRNLGGPGSGVAAFDVNAVCAGFVYALDVVSALVARNGGYGLVIGADVYSRILNPADPKSAVLFGDGAGAAVVGPSRSGGSVLTSAFHFYSEFSDLIQVPAGGSRKPYDPAIHDAGLHYFAMDGRTARELSNTIVPGLVKQFLHDSAVLPSEIAHVVPHQPNGVMLDDLAARLDLPAATVHRTVGEYGNTGSASIALTLDHAAGAGALSRGDKILLVGLGGGVSVGLTLVEW</sequence>
<evidence type="ECO:0000259" key="5">
    <source>
        <dbReference type="Pfam" id="PF08545"/>
    </source>
</evidence>
<dbReference type="GO" id="GO:0004315">
    <property type="term" value="F:3-oxoacyl-[acyl-carrier-protein] synthase activity"/>
    <property type="evidence" value="ECO:0007669"/>
    <property type="project" value="InterPro"/>
</dbReference>
<dbReference type="EMBL" id="JAAGLQ010000734">
    <property type="protein sequence ID" value="NEA20616.1"/>
    <property type="molecule type" value="Genomic_DNA"/>
</dbReference>
<dbReference type="GO" id="GO:0006633">
    <property type="term" value="P:fatty acid biosynthetic process"/>
    <property type="evidence" value="ECO:0007669"/>
    <property type="project" value="InterPro"/>
</dbReference>
<evidence type="ECO:0000256" key="1">
    <source>
        <dbReference type="ARBA" id="ARBA00022490"/>
    </source>
</evidence>
<evidence type="ECO:0000259" key="4">
    <source>
        <dbReference type="Pfam" id="PF08541"/>
    </source>
</evidence>
<dbReference type="InterPro" id="IPR016039">
    <property type="entry name" value="Thiolase-like"/>
</dbReference>
<protein>
    <submittedName>
        <fullName evidence="6">Ketoacyl-ACP synthase III</fullName>
    </submittedName>
</protein>
<evidence type="ECO:0000313" key="6">
    <source>
        <dbReference type="EMBL" id="NEA20616.1"/>
    </source>
</evidence>
<dbReference type="InterPro" id="IPR013747">
    <property type="entry name" value="ACP_syn_III_C"/>
</dbReference>
<feature type="domain" description="Beta-ketoacyl-[acyl-carrier-protein] synthase III N-terminal" evidence="5">
    <location>
        <begin position="117"/>
        <end position="191"/>
    </location>
</feature>
<feature type="domain" description="Beta-ketoacyl-[acyl-carrier-protein] synthase III C-terminal" evidence="4">
    <location>
        <begin position="246"/>
        <end position="335"/>
    </location>
</feature>
<accession>A0A6N9UET4</accession>
<evidence type="ECO:0000256" key="2">
    <source>
        <dbReference type="ARBA" id="ARBA00022679"/>
    </source>
</evidence>
<organism evidence="6 7">
    <name type="scientific">Streptomyces halstedii</name>
    <dbReference type="NCBI Taxonomy" id="1944"/>
    <lineage>
        <taxon>Bacteria</taxon>
        <taxon>Bacillati</taxon>
        <taxon>Actinomycetota</taxon>
        <taxon>Actinomycetes</taxon>
        <taxon>Kitasatosporales</taxon>
        <taxon>Streptomycetaceae</taxon>
        <taxon>Streptomyces</taxon>
    </lineage>
</organism>
<dbReference type="SUPFAM" id="SSF53901">
    <property type="entry name" value="Thiolase-like"/>
    <property type="match status" value="1"/>
</dbReference>
<name>A0A6N9UET4_STRHA</name>
<dbReference type="Gene3D" id="3.40.47.10">
    <property type="match status" value="1"/>
</dbReference>
<dbReference type="GO" id="GO:0044550">
    <property type="term" value="P:secondary metabolite biosynthetic process"/>
    <property type="evidence" value="ECO:0007669"/>
    <property type="project" value="TreeGrafter"/>
</dbReference>
<dbReference type="PROSITE" id="PS51257">
    <property type="entry name" value="PROKAR_LIPOPROTEIN"/>
    <property type="match status" value="1"/>
</dbReference>
<dbReference type="Proteomes" id="UP000471293">
    <property type="component" value="Unassembled WGS sequence"/>
</dbReference>
<gene>
    <name evidence="6" type="ORF">G3I29_35300</name>
</gene>
<comment type="caution">
    <text evidence="6">The sequence shown here is derived from an EMBL/GenBank/DDBJ whole genome shotgun (WGS) entry which is preliminary data.</text>
</comment>
<dbReference type="Pfam" id="PF08545">
    <property type="entry name" value="ACP_syn_III"/>
    <property type="match status" value="1"/>
</dbReference>
<keyword evidence="1" id="KW-0963">Cytoplasm</keyword>
<reference evidence="6 7" key="1">
    <citation type="submission" date="2020-01" db="EMBL/GenBank/DDBJ databases">
        <title>Insect and environment-associated Actinomycetes.</title>
        <authorList>
            <person name="Currrie C."/>
            <person name="Chevrette M."/>
            <person name="Carlson C."/>
            <person name="Stubbendieck R."/>
            <person name="Wendt-Pienkowski E."/>
        </authorList>
    </citation>
    <scope>NUCLEOTIDE SEQUENCE [LARGE SCALE GENOMIC DNA]</scope>
    <source>
        <strain evidence="6 7">SID11342</strain>
    </source>
</reference>
<evidence type="ECO:0000313" key="7">
    <source>
        <dbReference type="Proteomes" id="UP000471293"/>
    </source>
</evidence>
<dbReference type="Pfam" id="PF08541">
    <property type="entry name" value="ACP_syn_III_C"/>
    <property type="match status" value="1"/>
</dbReference>
<keyword evidence="3" id="KW-0012">Acyltransferase</keyword>